<feature type="site" description="Stabilizes the basic form of H active site to accept a proton" evidence="7">
    <location>
        <position position="91"/>
    </location>
</feature>
<evidence type="ECO:0000256" key="6">
    <source>
        <dbReference type="ARBA" id="ARBA00050038"/>
    </source>
</evidence>
<feature type="binding site" evidence="7">
    <location>
        <position position="64"/>
    </location>
    <ligand>
        <name>tRNA</name>
        <dbReference type="ChEBI" id="CHEBI:17843"/>
    </ligand>
</feature>
<keyword evidence="11" id="KW-1185">Reference proteome</keyword>
<dbReference type="InterPro" id="IPR018171">
    <property type="entry name" value="Pept_tRNA_hydro_CS"/>
</dbReference>
<dbReference type="GO" id="GO:0000049">
    <property type="term" value="F:tRNA binding"/>
    <property type="evidence" value="ECO:0007669"/>
    <property type="project" value="UniProtKB-UniRule"/>
</dbReference>
<comment type="function">
    <text evidence="7">Hydrolyzes ribosome-free peptidyl-tRNAs (with 1 or more amino acids incorporated), which drop off the ribosome during protein synthesis, or as a result of ribosome stalling.</text>
</comment>
<dbReference type="PANTHER" id="PTHR17224:SF1">
    <property type="entry name" value="PEPTIDYL-TRNA HYDROLASE"/>
    <property type="match status" value="1"/>
</dbReference>
<sequence length="187" mass="20777">MKYLITGLGNIGIEYSNTRHNVGFMVLDALAKASNISFEDSRYGSIAQLKHKGRTYVLLKPSTYMNLSGKAVSYWLQKEKIALENLLVVVDDIALPLGAIRLRPKGSDGGHNGLKNINDVLGTQNYSRLRFGIGNNFSRGRQVDYVLGEWTEDELKVLPERITLAGEAILAFGTVGIERAMNLYNNR</sequence>
<comment type="subcellular location">
    <subcellularLocation>
        <location evidence="7">Cytoplasm</location>
    </subcellularLocation>
</comment>
<feature type="binding site" evidence="7">
    <location>
        <position position="66"/>
    </location>
    <ligand>
        <name>tRNA</name>
        <dbReference type="ChEBI" id="CHEBI:17843"/>
    </ligand>
</feature>
<reference evidence="10 11" key="1">
    <citation type="submission" date="2019-07" db="EMBL/GenBank/DDBJ databases">
        <title>Thalassofilum flectens gen. nov., sp. nov., a novel moderate thermophilic anaerobe from a shallow sea hot spring in Kunashir Island (Russia), representing a new family in the order Bacteroidales, and proposal of Thalassofilacea fam. nov.</title>
        <authorList>
            <person name="Kochetkova T.V."/>
            <person name="Podosokorskaya O.A."/>
            <person name="Novikov A."/>
            <person name="Elcheninov A.G."/>
            <person name="Toshchakov S.V."/>
            <person name="Kublanov I.V."/>
        </authorList>
    </citation>
    <scope>NUCLEOTIDE SEQUENCE [LARGE SCALE GENOMIC DNA]</scope>
    <source>
        <strain evidence="10 11">38-H</strain>
    </source>
</reference>
<name>A0A7D4BSU3_9BACT</name>
<protein>
    <recommendedName>
        <fullName evidence="6 7">Peptidyl-tRNA hydrolase</fullName>
        <shortName evidence="7">Pth</shortName>
        <ecNumber evidence="1 7">3.1.1.29</ecNumber>
    </recommendedName>
</protein>
<evidence type="ECO:0000313" key="10">
    <source>
        <dbReference type="EMBL" id="QKG80721.1"/>
    </source>
</evidence>
<evidence type="ECO:0000256" key="3">
    <source>
        <dbReference type="ARBA" id="ARBA00022801"/>
    </source>
</evidence>
<evidence type="ECO:0000256" key="9">
    <source>
        <dbReference type="RuleBase" id="RU004320"/>
    </source>
</evidence>
<dbReference type="SUPFAM" id="SSF53178">
    <property type="entry name" value="Peptidyl-tRNA hydrolase-like"/>
    <property type="match status" value="1"/>
</dbReference>
<dbReference type="PROSITE" id="PS01196">
    <property type="entry name" value="PEPT_TRNA_HYDROL_2"/>
    <property type="match status" value="1"/>
</dbReference>
<dbReference type="GO" id="GO:0005737">
    <property type="term" value="C:cytoplasm"/>
    <property type="evidence" value="ECO:0007669"/>
    <property type="project" value="UniProtKB-SubCell"/>
</dbReference>
<dbReference type="AlphaFoldDB" id="A0A7D4BSU3"/>
<evidence type="ECO:0000256" key="5">
    <source>
        <dbReference type="ARBA" id="ARBA00038063"/>
    </source>
</evidence>
<comment type="catalytic activity">
    <reaction evidence="7 8">
        <text>an N-acyl-L-alpha-aminoacyl-tRNA + H2O = an N-acyl-L-amino acid + a tRNA + H(+)</text>
        <dbReference type="Rhea" id="RHEA:54448"/>
        <dbReference type="Rhea" id="RHEA-COMP:10123"/>
        <dbReference type="Rhea" id="RHEA-COMP:13883"/>
        <dbReference type="ChEBI" id="CHEBI:15377"/>
        <dbReference type="ChEBI" id="CHEBI:15378"/>
        <dbReference type="ChEBI" id="CHEBI:59874"/>
        <dbReference type="ChEBI" id="CHEBI:78442"/>
        <dbReference type="ChEBI" id="CHEBI:138191"/>
        <dbReference type="EC" id="3.1.1.29"/>
    </reaction>
</comment>
<keyword evidence="7" id="KW-0963">Cytoplasm</keyword>
<feature type="active site" description="Proton acceptor" evidence="7">
    <location>
        <position position="20"/>
    </location>
</feature>
<keyword evidence="4 7" id="KW-0694">RNA-binding</keyword>
<dbReference type="HAMAP" id="MF_00083">
    <property type="entry name" value="Pept_tRNA_hydro_bact"/>
    <property type="match status" value="1"/>
</dbReference>
<proteinExistence type="inferred from homology"/>
<dbReference type="CDD" id="cd00462">
    <property type="entry name" value="PTH"/>
    <property type="match status" value="1"/>
</dbReference>
<accession>A0A7D4BSU3</accession>
<dbReference type="NCBIfam" id="TIGR00447">
    <property type="entry name" value="pth"/>
    <property type="match status" value="1"/>
</dbReference>
<evidence type="ECO:0000256" key="7">
    <source>
        <dbReference type="HAMAP-Rule" id="MF_00083"/>
    </source>
</evidence>
<feature type="site" description="Discriminates between blocked and unblocked aminoacyl-tRNA" evidence="7">
    <location>
        <position position="10"/>
    </location>
</feature>
<evidence type="ECO:0000313" key="11">
    <source>
        <dbReference type="Proteomes" id="UP000500961"/>
    </source>
</evidence>
<dbReference type="PROSITE" id="PS01195">
    <property type="entry name" value="PEPT_TRNA_HYDROL_1"/>
    <property type="match status" value="1"/>
</dbReference>
<dbReference type="GO" id="GO:0072344">
    <property type="term" value="P:rescue of stalled ribosome"/>
    <property type="evidence" value="ECO:0007669"/>
    <property type="project" value="UniProtKB-UniRule"/>
</dbReference>
<dbReference type="KEGG" id="ttz:FHG85_10740"/>
<dbReference type="InterPro" id="IPR001328">
    <property type="entry name" value="Pept_tRNA_hydro"/>
</dbReference>
<keyword evidence="3 7" id="KW-0378">Hydrolase</keyword>
<dbReference type="Pfam" id="PF01195">
    <property type="entry name" value="Pept_tRNA_hydro"/>
    <property type="match status" value="1"/>
</dbReference>
<comment type="similarity">
    <text evidence="5 7 9">Belongs to the PTH family.</text>
</comment>
<dbReference type="GO" id="GO:0006515">
    <property type="term" value="P:protein quality control for misfolded or incompletely synthesized proteins"/>
    <property type="evidence" value="ECO:0007669"/>
    <property type="project" value="UniProtKB-UniRule"/>
</dbReference>
<dbReference type="Gene3D" id="3.40.50.1470">
    <property type="entry name" value="Peptidyl-tRNA hydrolase"/>
    <property type="match status" value="1"/>
</dbReference>
<feature type="binding site" evidence="7">
    <location>
        <position position="15"/>
    </location>
    <ligand>
        <name>tRNA</name>
        <dbReference type="ChEBI" id="CHEBI:17843"/>
    </ligand>
</feature>
<comment type="function">
    <text evidence="7">Catalyzes the release of premature peptidyl moieties from peptidyl-tRNA molecules trapped in stalled 50S ribosomal subunits, and thus maintains levels of free tRNAs and 50S ribosomes.</text>
</comment>
<feature type="binding site" evidence="7">
    <location>
        <position position="112"/>
    </location>
    <ligand>
        <name>tRNA</name>
        <dbReference type="ChEBI" id="CHEBI:17843"/>
    </ligand>
</feature>
<keyword evidence="2 7" id="KW-0820">tRNA-binding</keyword>
<evidence type="ECO:0000256" key="2">
    <source>
        <dbReference type="ARBA" id="ARBA00022555"/>
    </source>
</evidence>
<dbReference type="GO" id="GO:0004045">
    <property type="term" value="F:peptidyl-tRNA hydrolase activity"/>
    <property type="evidence" value="ECO:0007669"/>
    <property type="project" value="UniProtKB-UniRule"/>
</dbReference>
<gene>
    <name evidence="7" type="primary">pth</name>
    <name evidence="10" type="ORF">FHG85_10740</name>
</gene>
<organism evidence="10 11">
    <name type="scientific">Tenuifilum thalassicum</name>
    <dbReference type="NCBI Taxonomy" id="2590900"/>
    <lineage>
        <taxon>Bacteria</taxon>
        <taxon>Pseudomonadati</taxon>
        <taxon>Bacteroidota</taxon>
        <taxon>Bacteroidia</taxon>
        <taxon>Bacteroidales</taxon>
        <taxon>Tenuifilaceae</taxon>
        <taxon>Tenuifilum</taxon>
    </lineage>
</organism>
<comment type="subunit">
    <text evidence="7">Monomer.</text>
</comment>
<evidence type="ECO:0000256" key="8">
    <source>
        <dbReference type="RuleBase" id="RU000673"/>
    </source>
</evidence>
<evidence type="ECO:0000256" key="4">
    <source>
        <dbReference type="ARBA" id="ARBA00022884"/>
    </source>
</evidence>
<dbReference type="EC" id="3.1.1.29" evidence="1 7"/>
<dbReference type="FunFam" id="3.40.50.1470:FF:000001">
    <property type="entry name" value="Peptidyl-tRNA hydrolase"/>
    <property type="match status" value="1"/>
</dbReference>
<evidence type="ECO:0000256" key="1">
    <source>
        <dbReference type="ARBA" id="ARBA00013260"/>
    </source>
</evidence>
<dbReference type="EMBL" id="CP041345">
    <property type="protein sequence ID" value="QKG80721.1"/>
    <property type="molecule type" value="Genomic_DNA"/>
</dbReference>
<dbReference type="Proteomes" id="UP000500961">
    <property type="component" value="Chromosome"/>
</dbReference>
<dbReference type="InterPro" id="IPR036416">
    <property type="entry name" value="Pept_tRNA_hydro_sf"/>
</dbReference>
<dbReference type="RefSeq" id="WP_173075751.1">
    <property type="nucleotide sequence ID" value="NZ_CP041345.1"/>
</dbReference>
<dbReference type="PANTHER" id="PTHR17224">
    <property type="entry name" value="PEPTIDYL-TRNA HYDROLASE"/>
    <property type="match status" value="1"/>
</dbReference>